<comment type="function">
    <text evidence="10">Confers DNA tethering and processivity to DNA polymerases and other proteins. Acts as a clamp, forming a ring around DNA (a reaction catalyzed by the clamp-loading complex) which diffuses in an ATP-independent manner freely and bidirectionally along dsDNA. Initially characterized for its ability to contact the catalytic subunit of DNA polymerase III (Pol III), a complex, multichain enzyme responsible for most of the replicative synthesis in bacteria; Pol III exhibits 3'-5' exonuclease proofreading activity. The beta chain is required for initiation of replication as well as for processivity of DNA replication.</text>
</comment>
<evidence type="ECO:0000259" key="12">
    <source>
        <dbReference type="Pfam" id="PF02767"/>
    </source>
</evidence>
<feature type="domain" description="DNA polymerase III beta sliding clamp N-terminal" evidence="11">
    <location>
        <begin position="1"/>
        <end position="127"/>
    </location>
</feature>
<evidence type="ECO:0000256" key="1">
    <source>
        <dbReference type="ARBA" id="ARBA00004496"/>
    </source>
</evidence>
<sequence>MKFIIQRDRLVQSVQDVMKAVTSRTTIPILTGIKIVASEEGVTLTGSDSDISIESFIPKEEDGDEIVEIKQAGAIVLQAKFFSEIVKKLPTDSVEISVENHLQTVIRSGKSEFNLNGLDAEEYPHLPQVEEENVFKIPTDLLKAMVRQTVFAVSTSETRPILTGVNWKVENGTLTCIATDSHRLALRKAQIETNASESYNVVIPGKSLSELSKILDDNNDLIDIVITENQVLFKAEHLLFFSRLLEGNYPDTSRLIPSDSKTDVVVNTKEFLQAIDRASLLAKEGRNNVVKLSTIDGGVIEISSNTPEIGKVVEEVQSKSVEGEELKISFSAKFMMDALKALEGSEITISFTGAMRPFIIKPLNDESILQLILPVRTY</sequence>
<dbReference type="Pfam" id="PF02767">
    <property type="entry name" value="DNA_pol3_beta_2"/>
    <property type="match status" value="1"/>
</dbReference>
<name>A0A366JJC8_CYTFI</name>
<dbReference type="Proteomes" id="UP000252731">
    <property type="component" value="Unassembled WGS sequence"/>
</dbReference>
<evidence type="ECO:0000256" key="2">
    <source>
        <dbReference type="ARBA" id="ARBA00010752"/>
    </source>
</evidence>
<feature type="domain" description="DNA polymerase III beta sliding clamp C-terminal" evidence="13">
    <location>
        <begin position="254"/>
        <end position="376"/>
    </location>
</feature>
<evidence type="ECO:0000313" key="14">
    <source>
        <dbReference type="EMBL" id="RBP86700.1"/>
    </source>
</evidence>
<dbReference type="GO" id="GO:0009360">
    <property type="term" value="C:DNA polymerase III complex"/>
    <property type="evidence" value="ECO:0007669"/>
    <property type="project" value="InterPro"/>
</dbReference>
<dbReference type="Gene3D" id="3.10.150.10">
    <property type="entry name" value="DNA Polymerase III, subunit A, domain 2"/>
    <property type="match status" value="1"/>
</dbReference>
<gene>
    <name evidence="14" type="ORF">DFO70_1248</name>
</gene>
<proteinExistence type="inferred from homology"/>
<dbReference type="InterPro" id="IPR022637">
    <property type="entry name" value="DNA_polIII_beta_cen"/>
</dbReference>
<dbReference type="InterPro" id="IPR022634">
    <property type="entry name" value="DNA_polIII_beta_N"/>
</dbReference>
<comment type="subcellular location">
    <subcellularLocation>
        <location evidence="1 10">Cytoplasm</location>
    </subcellularLocation>
</comment>
<keyword evidence="7 10" id="KW-0235">DNA replication</keyword>
<protein>
    <recommendedName>
        <fullName evidence="3 10">Beta sliding clamp</fullName>
    </recommendedName>
</protein>
<dbReference type="PANTHER" id="PTHR30478:SF0">
    <property type="entry name" value="BETA SLIDING CLAMP"/>
    <property type="match status" value="1"/>
</dbReference>
<evidence type="ECO:0000256" key="3">
    <source>
        <dbReference type="ARBA" id="ARBA00021035"/>
    </source>
</evidence>
<keyword evidence="8 10" id="KW-0239">DNA-directed DNA polymerase</keyword>
<dbReference type="InterPro" id="IPR046938">
    <property type="entry name" value="DNA_clamp_sf"/>
</dbReference>
<evidence type="ECO:0000256" key="8">
    <source>
        <dbReference type="ARBA" id="ARBA00022932"/>
    </source>
</evidence>
<dbReference type="FunFam" id="3.10.150.10:FF:000007">
    <property type="entry name" value="Beta sliding clamp"/>
    <property type="match status" value="1"/>
</dbReference>
<dbReference type="PIRSF" id="PIRSF000804">
    <property type="entry name" value="DNA_pol_III_b"/>
    <property type="match status" value="1"/>
</dbReference>
<keyword evidence="4 10" id="KW-0963">Cytoplasm</keyword>
<reference evidence="14 15" key="1">
    <citation type="submission" date="2018-06" db="EMBL/GenBank/DDBJ databases">
        <title>Freshwater and sediment microbial communities from various areas in North America, analyzing microbe dynamics in response to fracking.</title>
        <authorList>
            <person name="Lamendella R."/>
        </authorList>
    </citation>
    <scope>NUCLEOTIDE SEQUENCE [LARGE SCALE GENOMIC DNA]</scope>
    <source>
        <strain evidence="14 15">14_TX</strain>
    </source>
</reference>
<dbReference type="Pfam" id="PF02768">
    <property type="entry name" value="DNA_pol3_beta_3"/>
    <property type="match status" value="1"/>
</dbReference>
<dbReference type="SUPFAM" id="SSF55979">
    <property type="entry name" value="DNA clamp"/>
    <property type="match status" value="3"/>
</dbReference>
<dbReference type="NCBIfam" id="TIGR00663">
    <property type="entry name" value="dnan"/>
    <property type="match status" value="1"/>
</dbReference>
<feature type="domain" description="DNA polymerase III beta sliding clamp central" evidence="12">
    <location>
        <begin position="137"/>
        <end position="251"/>
    </location>
</feature>
<organism evidence="14 15">
    <name type="scientific">Cytobacillus firmus</name>
    <name type="common">Bacillus firmus</name>
    <dbReference type="NCBI Taxonomy" id="1399"/>
    <lineage>
        <taxon>Bacteria</taxon>
        <taxon>Bacillati</taxon>
        <taxon>Bacillota</taxon>
        <taxon>Bacilli</taxon>
        <taxon>Bacillales</taxon>
        <taxon>Bacillaceae</taxon>
        <taxon>Cytobacillus</taxon>
    </lineage>
</organism>
<dbReference type="AlphaFoldDB" id="A0A366JJC8"/>
<dbReference type="EMBL" id="QNSF01000024">
    <property type="protein sequence ID" value="RBP86700.1"/>
    <property type="molecule type" value="Genomic_DNA"/>
</dbReference>
<comment type="similarity">
    <text evidence="2 10">Belongs to the beta sliding clamp family.</text>
</comment>
<dbReference type="RefSeq" id="WP_113885471.1">
    <property type="nucleotide sequence ID" value="NZ_QNSF01000024.1"/>
</dbReference>
<keyword evidence="5 10" id="KW-0808">Transferase</keyword>
<evidence type="ECO:0000256" key="4">
    <source>
        <dbReference type="ARBA" id="ARBA00022490"/>
    </source>
</evidence>
<dbReference type="GO" id="GO:0003677">
    <property type="term" value="F:DNA binding"/>
    <property type="evidence" value="ECO:0007669"/>
    <property type="project" value="UniProtKB-UniRule"/>
</dbReference>
<dbReference type="STRING" id="1399.VL14_13010"/>
<dbReference type="GO" id="GO:0006271">
    <property type="term" value="P:DNA strand elongation involved in DNA replication"/>
    <property type="evidence" value="ECO:0007669"/>
    <property type="project" value="TreeGrafter"/>
</dbReference>
<comment type="caution">
    <text evidence="14">The sequence shown here is derived from an EMBL/GenBank/DDBJ whole genome shotgun (WGS) entry which is preliminary data.</text>
</comment>
<dbReference type="GO" id="GO:0008408">
    <property type="term" value="F:3'-5' exonuclease activity"/>
    <property type="evidence" value="ECO:0007669"/>
    <property type="project" value="InterPro"/>
</dbReference>
<keyword evidence="15" id="KW-1185">Reference proteome</keyword>
<evidence type="ECO:0000256" key="7">
    <source>
        <dbReference type="ARBA" id="ARBA00022705"/>
    </source>
</evidence>
<evidence type="ECO:0000259" key="11">
    <source>
        <dbReference type="Pfam" id="PF00712"/>
    </source>
</evidence>
<comment type="subunit">
    <text evidence="10">Forms a ring-shaped head-to-tail homodimer around DNA.</text>
</comment>
<keyword evidence="9" id="KW-0238">DNA-binding</keyword>
<dbReference type="Gene3D" id="3.70.10.10">
    <property type="match status" value="1"/>
</dbReference>
<evidence type="ECO:0000256" key="9">
    <source>
        <dbReference type="ARBA" id="ARBA00023125"/>
    </source>
</evidence>
<keyword evidence="6 10" id="KW-0548">Nucleotidyltransferase</keyword>
<accession>A0A366JJC8</accession>
<evidence type="ECO:0000256" key="10">
    <source>
        <dbReference type="PIRNR" id="PIRNR000804"/>
    </source>
</evidence>
<dbReference type="InterPro" id="IPR022635">
    <property type="entry name" value="DNA_polIII_beta_C"/>
</dbReference>
<evidence type="ECO:0000259" key="13">
    <source>
        <dbReference type="Pfam" id="PF02768"/>
    </source>
</evidence>
<evidence type="ECO:0000256" key="5">
    <source>
        <dbReference type="ARBA" id="ARBA00022679"/>
    </source>
</evidence>
<dbReference type="Pfam" id="PF00712">
    <property type="entry name" value="DNA_pol3_beta"/>
    <property type="match status" value="1"/>
</dbReference>
<evidence type="ECO:0000256" key="6">
    <source>
        <dbReference type="ARBA" id="ARBA00022695"/>
    </source>
</evidence>
<dbReference type="GO" id="GO:0005737">
    <property type="term" value="C:cytoplasm"/>
    <property type="evidence" value="ECO:0007669"/>
    <property type="project" value="UniProtKB-SubCell"/>
</dbReference>
<dbReference type="CDD" id="cd00140">
    <property type="entry name" value="beta_clamp"/>
    <property type="match status" value="1"/>
</dbReference>
<evidence type="ECO:0000313" key="15">
    <source>
        <dbReference type="Proteomes" id="UP000252731"/>
    </source>
</evidence>
<dbReference type="OrthoDB" id="8421503at2"/>
<dbReference type="SMART" id="SM00480">
    <property type="entry name" value="POL3Bc"/>
    <property type="match status" value="1"/>
</dbReference>
<dbReference type="PANTHER" id="PTHR30478">
    <property type="entry name" value="DNA POLYMERASE III SUBUNIT BETA"/>
    <property type="match status" value="1"/>
</dbReference>
<dbReference type="InterPro" id="IPR001001">
    <property type="entry name" value="DNA_polIII_beta"/>
</dbReference>
<dbReference type="GO" id="GO:0003887">
    <property type="term" value="F:DNA-directed DNA polymerase activity"/>
    <property type="evidence" value="ECO:0007669"/>
    <property type="project" value="UniProtKB-UniRule"/>
</dbReference>